<dbReference type="AlphaFoldDB" id="A0A183EZM8"/>
<dbReference type="Proteomes" id="UP000271098">
    <property type="component" value="Unassembled WGS sequence"/>
</dbReference>
<accession>A0A183EZM8</accession>
<name>A0A183EZM8_9BILA</name>
<evidence type="ECO:0000313" key="2">
    <source>
        <dbReference type="EMBL" id="VDN45531.1"/>
    </source>
</evidence>
<dbReference type="WBParaSite" id="GPUH_0002644901-mRNA-1">
    <property type="protein sequence ID" value="GPUH_0002644901-mRNA-1"/>
    <property type="gene ID" value="GPUH_0002644901"/>
</dbReference>
<gene>
    <name evidence="1" type="ORF">GPUH_LOCUS24471</name>
    <name evidence="2" type="ORF">GPUH_LOCUS26419</name>
</gene>
<dbReference type="EMBL" id="UYRT01110754">
    <property type="protein sequence ID" value="VDN45531.1"/>
    <property type="molecule type" value="Genomic_DNA"/>
</dbReference>
<evidence type="ECO:0000313" key="3">
    <source>
        <dbReference type="Proteomes" id="UP000271098"/>
    </source>
</evidence>
<evidence type="ECO:0000313" key="1">
    <source>
        <dbReference type="EMBL" id="VDN42880.1"/>
    </source>
</evidence>
<dbReference type="OrthoDB" id="2133912at2759"/>
<reference evidence="4 5" key="1">
    <citation type="submission" date="2016-06" db="UniProtKB">
        <authorList>
            <consortium name="WormBaseParasite"/>
        </authorList>
    </citation>
    <scope>IDENTIFICATION</scope>
</reference>
<organism evidence="5">
    <name type="scientific">Gongylonema pulchrum</name>
    <dbReference type="NCBI Taxonomy" id="637853"/>
    <lineage>
        <taxon>Eukaryota</taxon>
        <taxon>Metazoa</taxon>
        <taxon>Ecdysozoa</taxon>
        <taxon>Nematoda</taxon>
        <taxon>Chromadorea</taxon>
        <taxon>Rhabditida</taxon>
        <taxon>Spirurina</taxon>
        <taxon>Spiruromorpha</taxon>
        <taxon>Spiruroidea</taxon>
        <taxon>Gongylonematidae</taxon>
        <taxon>Gongylonema</taxon>
    </lineage>
</organism>
<keyword evidence="3" id="KW-1185">Reference proteome</keyword>
<dbReference type="WBParaSite" id="GPUH_0002450301-mRNA-1">
    <property type="protein sequence ID" value="GPUH_0002450301-mRNA-1"/>
    <property type="gene ID" value="GPUH_0002450301"/>
</dbReference>
<evidence type="ECO:0000313" key="4">
    <source>
        <dbReference type="WBParaSite" id="GPUH_0002450301-mRNA-1"/>
    </source>
</evidence>
<reference evidence="1 3" key="2">
    <citation type="submission" date="2018-11" db="EMBL/GenBank/DDBJ databases">
        <authorList>
            <consortium name="Pathogen Informatics"/>
        </authorList>
    </citation>
    <scope>NUCLEOTIDE SEQUENCE [LARGE SCALE GENOMIC DNA]</scope>
</reference>
<sequence>MIPLKTLLWTGKILSGTLEMKSVRDGSAFAAVEYDMNVSPEMITAITLQKVKINPKINEKFLPKPQYNERSLACVQGTWTNVRAKRSECI</sequence>
<protein>
    <submittedName>
        <fullName evidence="4 5">Ald_Xan_dh_C2 domain-containing protein</fullName>
    </submittedName>
</protein>
<proteinExistence type="predicted"/>
<dbReference type="EMBL" id="UYRT01101245">
    <property type="protein sequence ID" value="VDN42880.1"/>
    <property type="molecule type" value="Genomic_DNA"/>
</dbReference>
<evidence type="ECO:0000313" key="5">
    <source>
        <dbReference type="WBParaSite" id="GPUH_0002644901-mRNA-1"/>
    </source>
</evidence>